<name>A0ACC1B2B6_9ROSI</name>
<organism evidence="1 2">
    <name type="scientific">Pistacia atlantica</name>
    <dbReference type="NCBI Taxonomy" id="434234"/>
    <lineage>
        <taxon>Eukaryota</taxon>
        <taxon>Viridiplantae</taxon>
        <taxon>Streptophyta</taxon>
        <taxon>Embryophyta</taxon>
        <taxon>Tracheophyta</taxon>
        <taxon>Spermatophyta</taxon>
        <taxon>Magnoliopsida</taxon>
        <taxon>eudicotyledons</taxon>
        <taxon>Gunneridae</taxon>
        <taxon>Pentapetalae</taxon>
        <taxon>rosids</taxon>
        <taxon>malvids</taxon>
        <taxon>Sapindales</taxon>
        <taxon>Anacardiaceae</taxon>
        <taxon>Pistacia</taxon>
    </lineage>
</organism>
<comment type="caution">
    <text evidence="1">The sequence shown here is derived from an EMBL/GenBank/DDBJ whole genome shotgun (WGS) entry which is preliminary data.</text>
</comment>
<dbReference type="Proteomes" id="UP001164250">
    <property type="component" value="Chromosome 7"/>
</dbReference>
<evidence type="ECO:0000313" key="2">
    <source>
        <dbReference type="Proteomes" id="UP001164250"/>
    </source>
</evidence>
<protein>
    <submittedName>
        <fullName evidence="1">Uncharacterized protein</fullName>
    </submittedName>
</protein>
<accession>A0ACC1B2B6</accession>
<proteinExistence type="predicted"/>
<reference evidence="2" key="1">
    <citation type="journal article" date="2023" name="G3 (Bethesda)">
        <title>Genome assembly and association tests identify interacting loci associated with vigor, precocity, and sex in interspecific pistachio rootstocks.</title>
        <authorList>
            <person name="Palmer W."/>
            <person name="Jacygrad E."/>
            <person name="Sagayaradj S."/>
            <person name="Cavanaugh K."/>
            <person name="Han R."/>
            <person name="Bertier L."/>
            <person name="Beede B."/>
            <person name="Kafkas S."/>
            <person name="Golino D."/>
            <person name="Preece J."/>
            <person name="Michelmore R."/>
        </authorList>
    </citation>
    <scope>NUCLEOTIDE SEQUENCE [LARGE SCALE GENOMIC DNA]</scope>
</reference>
<sequence>MIDGCDRLSHLPDNIGLLLELQTLPIFIVGTGKSQSLGQLYRLALRGRAKHSTVGKSNRTDANLRNRPKLRSIGFSWGSNHDESMMRNEDNTRLEAEGLLKCLQPHRNLKTLTIEADPGGYFPRWIGASEIPNLTNIELIYCKQCEHPPPLGQLPFLNVIYMCGMLAVKNIGSNSMVEAQEDHSSHFKNSPS</sequence>
<keyword evidence="2" id="KW-1185">Reference proteome</keyword>
<dbReference type="EMBL" id="CM047903">
    <property type="protein sequence ID" value="KAJ0093049.1"/>
    <property type="molecule type" value="Genomic_DNA"/>
</dbReference>
<gene>
    <name evidence="1" type="ORF">Patl1_26464</name>
</gene>
<evidence type="ECO:0000313" key="1">
    <source>
        <dbReference type="EMBL" id="KAJ0093049.1"/>
    </source>
</evidence>